<dbReference type="SMART" id="SM00342">
    <property type="entry name" value="HTH_ARAC"/>
    <property type="match status" value="1"/>
</dbReference>
<dbReference type="SMR" id="A0A164UIM6"/>
<evidence type="ECO:0000256" key="3">
    <source>
        <dbReference type="ARBA" id="ARBA00023163"/>
    </source>
</evidence>
<dbReference type="InterPro" id="IPR009057">
    <property type="entry name" value="Homeodomain-like_sf"/>
</dbReference>
<sequence>MELNHLVTGKIALNQYVHRLEQKDVSFYVHYWGAMTNHYNTLLHKHSFYEICYVVRGEGYYLEGDRTYPLREQTIFLSKPEHLHQIKSETGLFLFYVAFELSEDQSSAEWIKVMEEVKQSPFITMQLKDGEPPGLLWKTLMLQAAQPVNAFDKEILSHLSHALILSLIQTFLPYAQRPKQKQPIHTSSALLTEVKLHIKDNLSQPLKLTDVASHFHISGRHLSRLFAAELGVSYSEFVQNEKINKAAELLKSTNLSIKEIAEEIGFSVHYFTRVFSAKIGSSPGLFRSLYKDSKMTAFQINKPFQKIEQAKPHE</sequence>
<dbReference type="EMBL" id="JAGFPW010000016">
    <property type="protein sequence ID" value="MBO3795767.1"/>
    <property type="molecule type" value="Genomic_DNA"/>
</dbReference>
<comment type="caution">
    <text evidence="5">The sequence shown here is derived from an EMBL/GenBank/DDBJ whole genome shotgun (WGS) entry which is preliminary data.</text>
</comment>
<feature type="domain" description="HTH araC/xylS-type" evidence="4">
    <location>
        <begin position="192"/>
        <end position="289"/>
    </location>
</feature>
<dbReference type="Proteomes" id="UP000665181">
    <property type="component" value="Unassembled WGS sequence"/>
</dbReference>
<proteinExistence type="predicted"/>
<dbReference type="RefSeq" id="WP_003243004.1">
    <property type="nucleotide sequence ID" value="NZ_AP024621.1"/>
</dbReference>
<evidence type="ECO:0000256" key="2">
    <source>
        <dbReference type="ARBA" id="ARBA00023125"/>
    </source>
</evidence>
<dbReference type="SUPFAM" id="SSF51215">
    <property type="entry name" value="Regulatory protein AraC"/>
    <property type="match status" value="1"/>
</dbReference>
<organism evidence="5 6">
    <name type="scientific">Bacillus subtilis</name>
    <dbReference type="NCBI Taxonomy" id="1423"/>
    <lineage>
        <taxon>Bacteria</taxon>
        <taxon>Bacillati</taxon>
        <taxon>Bacillota</taxon>
        <taxon>Bacilli</taxon>
        <taxon>Bacillales</taxon>
        <taxon>Bacillaceae</taxon>
        <taxon>Bacillus</taxon>
    </lineage>
</organism>
<keyword evidence="2" id="KW-0238">DNA-binding</keyword>
<evidence type="ECO:0000313" key="6">
    <source>
        <dbReference type="Proteomes" id="UP000665181"/>
    </source>
</evidence>
<dbReference type="PROSITE" id="PS01124">
    <property type="entry name" value="HTH_ARAC_FAMILY_2"/>
    <property type="match status" value="1"/>
</dbReference>
<dbReference type="SUPFAM" id="SSF46689">
    <property type="entry name" value="Homeodomain-like"/>
    <property type="match status" value="2"/>
</dbReference>
<dbReference type="Pfam" id="PF02311">
    <property type="entry name" value="AraC_binding"/>
    <property type="match status" value="1"/>
</dbReference>
<dbReference type="InterPro" id="IPR018062">
    <property type="entry name" value="HTH_AraC-typ_CS"/>
</dbReference>
<gene>
    <name evidence="5" type="ORF">J5227_15995</name>
</gene>
<dbReference type="PANTHER" id="PTHR43280:SF28">
    <property type="entry name" value="HTH-TYPE TRANSCRIPTIONAL ACTIVATOR RHAS"/>
    <property type="match status" value="1"/>
</dbReference>
<dbReference type="InterPro" id="IPR018060">
    <property type="entry name" value="HTH_AraC"/>
</dbReference>
<dbReference type="Gene3D" id="2.60.120.10">
    <property type="entry name" value="Jelly Rolls"/>
    <property type="match status" value="1"/>
</dbReference>
<keyword evidence="3" id="KW-0804">Transcription</keyword>
<accession>A0A164UIM6</accession>
<dbReference type="PANTHER" id="PTHR43280">
    <property type="entry name" value="ARAC-FAMILY TRANSCRIPTIONAL REGULATOR"/>
    <property type="match status" value="1"/>
</dbReference>
<evidence type="ECO:0000259" key="4">
    <source>
        <dbReference type="PROSITE" id="PS01124"/>
    </source>
</evidence>
<protein>
    <submittedName>
        <fullName evidence="5">AraC family transcriptional regulator</fullName>
    </submittedName>
</protein>
<dbReference type="InterPro" id="IPR014710">
    <property type="entry name" value="RmlC-like_jellyroll"/>
</dbReference>
<dbReference type="GO" id="GO:0003700">
    <property type="term" value="F:DNA-binding transcription factor activity"/>
    <property type="evidence" value="ECO:0007669"/>
    <property type="project" value="InterPro"/>
</dbReference>
<dbReference type="GO" id="GO:0043565">
    <property type="term" value="F:sequence-specific DNA binding"/>
    <property type="evidence" value="ECO:0007669"/>
    <property type="project" value="InterPro"/>
</dbReference>
<dbReference type="InterPro" id="IPR003313">
    <property type="entry name" value="AraC-bd"/>
</dbReference>
<evidence type="ECO:0000256" key="1">
    <source>
        <dbReference type="ARBA" id="ARBA00023015"/>
    </source>
</evidence>
<dbReference type="PROSITE" id="PS00041">
    <property type="entry name" value="HTH_ARAC_FAMILY_1"/>
    <property type="match status" value="1"/>
</dbReference>
<dbReference type="Gene3D" id="1.10.10.60">
    <property type="entry name" value="Homeodomain-like"/>
    <property type="match status" value="2"/>
</dbReference>
<dbReference type="AlphaFoldDB" id="A0A164UIM6"/>
<dbReference type="InterPro" id="IPR037923">
    <property type="entry name" value="HTH-like"/>
</dbReference>
<keyword evidence="1" id="KW-0805">Transcription regulation</keyword>
<dbReference type="Pfam" id="PF12833">
    <property type="entry name" value="HTH_18"/>
    <property type="match status" value="1"/>
</dbReference>
<dbReference type="CDD" id="cd02208">
    <property type="entry name" value="cupin_RmlC-like"/>
    <property type="match status" value="1"/>
</dbReference>
<name>A0A164UIM6_BACIU</name>
<evidence type="ECO:0000313" key="5">
    <source>
        <dbReference type="EMBL" id="MBO3795767.1"/>
    </source>
</evidence>
<reference evidence="5" key="1">
    <citation type="submission" date="2021-03" db="EMBL/GenBank/DDBJ databases">
        <title>Isolation of Bacillus subtilis from fermented food sample.</title>
        <authorList>
            <person name="Lakshmanan V."/>
            <person name="Athira K."/>
            <person name="Rajagopal K."/>
        </authorList>
    </citation>
    <scope>NUCLEOTIDE SEQUENCE</scope>
    <source>
        <strain evidence="5">S1</strain>
    </source>
</reference>